<organism evidence="1 2">
    <name type="scientific">Necator americanus</name>
    <name type="common">Human hookworm</name>
    <dbReference type="NCBI Taxonomy" id="51031"/>
    <lineage>
        <taxon>Eukaryota</taxon>
        <taxon>Metazoa</taxon>
        <taxon>Ecdysozoa</taxon>
        <taxon>Nematoda</taxon>
        <taxon>Chromadorea</taxon>
        <taxon>Rhabditida</taxon>
        <taxon>Rhabditina</taxon>
        <taxon>Rhabditomorpha</taxon>
        <taxon>Strongyloidea</taxon>
        <taxon>Ancylostomatidae</taxon>
        <taxon>Bunostominae</taxon>
        <taxon>Necator</taxon>
    </lineage>
</organism>
<dbReference type="EMBL" id="JAVFWL010000006">
    <property type="protein sequence ID" value="KAK6764047.1"/>
    <property type="molecule type" value="Genomic_DNA"/>
</dbReference>
<accession>A0ABR1EN16</accession>
<keyword evidence="2" id="KW-1185">Reference proteome</keyword>
<gene>
    <name evidence="1" type="primary">Necator_chrX.g24561</name>
    <name evidence="1" type="ORF">RB195_024396</name>
</gene>
<sequence>MVLSHGAEFDNGYRLMDLCEQTYLTISFTFNAKHDLAGLKKEEYRKKFRQRVSIKIGLQIKKRVDDADSFTKCIRDAAKKTLPVSVPGRTFTEEESSPLHLRKQYPRTILYALLALLVNEFSKEKRLRRTLRHQLKRDRENE</sequence>
<proteinExistence type="predicted"/>
<protein>
    <submittedName>
        <fullName evidence="1">Uncharacterized protein</fullName>
    </submittedName>
</protein>
<comment type="caution">
    <text evidence="1">The sequence shown here is derived from an EMBL/GenBank/DDBJ whole genome shotgun (WGS) entry which is preliminary data.</text>
</comment>
<name>A0ABR1EN16_NECAM</name>
<evidence type="ECO:0000313" key="2">
    <source>
        <dbReference type="Proteomes" id="UP001303046"/>
    </source>
</evidence>
<evidence type="ECO:0000313" key="1">
    <source>
        <dbReference type="EMBL" id="KAK6764047.1"/>
    </source>
</evidence>
<dbReference type="Proteomes" id="UP001303046">
    <property type="component" value="Unassembled WGS sequence"/>
</dbReference>
<reference evidence="1 2" key="1">
    <citation type="submission" date="2023-08" db="EMBL/GenBank/DDBJ databases">
        <title>A Necator americanus chromosomal reference genome.</title>
        <authorList>
            <person name="Ilik V."/>
            <person name="Petrzelkova K.J."/>
            <person name="Pardy F."/>
            <person name="Fuh T."/>
            <person name="Niatou-Singa F.S."/>
            <person name="Gouil Q."/>
            <person name="Baker L."/>
            <person name="Ritchie M.E."/>
            <person name="Jex A.R."/>
            <person name="Gazzola D."/>
            <person name="Li H."/>
            <person name="Toshio Fujiwara R."/>
            <person name="Zhan B."/>
            <person name="Aroian R.V."/>
            <person name="Pafco B."/>
            <person name="Schwarz E.M."/>
        </authorList>
    </citation>
    <scope>NUCLEOTIDE SEQUENCE [LARGE SCALE GENOMIC DNA]</scope>
    <source>
        <strain evidence="1 2">Aroian</strain>
        <tissue evidence="1">Whole animal</tissue>
    </source>
</reference>